<proteinExistence type="predicted"/>
<feature type="domain" description="DNA-directed RNA polymerase C-terminal" evidence="1">
    <location>
        <begin position="132"/>
        <end position="207"/>
    </location>
</feature>
<accession>A0ABD2PI18</accession>
<dbReference type="SUPFAM" id="SSF48452">
    <property type="entry name" value="TPR-like"/>
    <property type="match status" value="1"/>
</dbReference>
<dbReference type="InterPro" id="IPR046950">
    <property type="entry name" value="DNA-dir_Rpol_C_phage-type"/>
</dbReference>
<dbReference type="InterPro" id="IPR011990">
    <property type="entry name" value="TPR-like_helical_dom_sf"/>
</dbReference>
<evidence type="ECO:0000313" key="3">
    <source>
        <dbReference type="Proteomes" id="UP001626550"/>
    </source>
</evidence>
<dbReference type="EMBL" id="JBJKFK010008906">
    <property type="protein sequence ID" value="KAL3306947.1"/>
    <property type="molecule type" value="Genomic_DNA"/>
</dbReference>
<protein>
    <submittedName>
        <fullName evidence="2">Tetratricopeptide repeat protein 39B</fullName>
    </submittedName>
</protein>
<name>A0ABD2PI18_9PLAT</name>
<dbReference type="Pfam" id="PF10300">
    <property type="entry name" value="Iml2-TPR_39"/>
    <property type="match status" value="1"/>
</dbReference>
<keyword evidence="3" id="KW-1185">Reference proteome</keyword>
<dbReference type="Proteomes" id="UP001626550">
    <property type="component" value="Unassembled WGS sequence"/>
</dbReference>
<dbReference type="AlphaFoldDB" id="A0ABD2PI18"/>
<organism evidence="2 3">
    <name type="scientific">Cichlidogyrus casuarinus</name>
    <dbReference type="NCBI Taxonomy" id="1844966"/>
    <lineage>
        <taxon>Eukaryota</taxon>
        <taxon>Metazoa</taxon>
        <taxon>Spiralia</taxon>
        <taxon>Lophotrochozoa</taxon>
        <taxon>Platyhelminthes</taxon>
        <taxon>Monogenea</taxon>
        <taxon>Monopisthocotylea</taxon>
        <taxon>Dactylogyridea</taxon>
        <taxon>Ancyrocephalidae</taxon>
        <taxon>Cichlidogyrus</taxon>
    </lineage>
</organism>
<dbReference type="PANTHER" id="PTHR31859">
    <property type="entry name" value="TETRATRICOPEPTIDE REPEAT PROTEIN 39 FAMILY MEMBER"/>
    <property type="match status" value="1"/>
</dbReference>
<dbReference type="Pfam" id="PF00940">
    <property type="entry name" value="RNA_pol"/>
    <property type="match status" value="1"/>
</dbReference>
<dbReference type="InterPro" id="IPR019412">
    <property type="entry name" value="IML2/TPR_39"/>
</dbReference>
<comment type="caution">
    <text evidence="2">The sequence shown here is derived from an EMBL/GenBank/DDBJ whole genome shotgun (WGS) entry which is preliminary data.</text>
</comment>
<reference evidence="2 3" key="1">
    <citation type="submission" date="2024-11" db="EMBL/GenBank/DDBJ databases">
        <title>Adaptive evolution of stress response genes in parasites aligns with host niche diversity.</title>
        <authorList>
            <person name="Hahn C."/>
            <person name="Resl P."/>
        </authorList>
    </citation>
    <scope>NUCLEOTIDE SEQUENCE [LARGE SCALE GENOMIC DNA]</scope>
    <source>
        <strain evidence="2">EGGRZ-B1_66</strain>
        <tissue evidence="2">Body</tissue>
    </source>
</reference>
<dbReference type="PANTHER" id="PTHR31859:SF1">
    <property type="entry name" value="TETRATRICOPEPTIDE REPEAT PROTEIN 39C"/>
    <property type="match status" value="1"/>
</dbReference>
<gene>
    <name evidence="2" type="primary">TTC39B_2</name>
    <name evidence="2" type="ORF">Ciccas_014554</name>
</gene>
<evidence type="ECO:0000313" key="2">
    <source>
        <dbReference type="EMBL" id="KAL3306947.1"/>
    </source>
</evidence>
<sequence length="235" mass="27297">MEKFAVKRSKKYIAQKEYLAIPALEMIFLWNAFKLVKNNKPVLNYFLQTAQKISSAANDSCLDDICLANLISGVCHFYLDELDQAQALFLTILESKSDIKEDTFIVPYALVELVRICLMKGKLSDAEVILERAYSYKRYSLENRLHFKMHALKAQIEEMKNPTTKNDWWTDNPECLAEAFMLRNNLDSPEAENAVSDVQVEVQHSINRPQMMKKTRFSKIWRNLTNKPFVTSRQS</sequence>
<evidence type="ECO:0000259" key="1">
    <source>
        <dbReference type="Pfam" id="PF00940"/>
    </source>
</evidence>